<feature type="domain" description="SWIM-type" evidence="3">
    <location>
        <begin position="416"/>
        <end position="448"/>
    </location>
</feature>
<dbReference type="Pfam" id="PF04434">
    <property type="entry name" value="SWIM"/>
    <property type="match status" value="1"/>
</dbReference>
<dbReference type="PROSITE" id="PS50966">
    <property type="entry name" value="ZF_SWIM"/>
    <property type="match status" value="1"/>
</dbReference>
<dbReference type="PANTHER" id="PTHR31973">
    <property type="entry name" value="POLYPROTEIN, PUTATIVE-RELATED"/>
    <property type="match status" value="1"/>
</dbReference>
<dbReference type="OrthoDB" id="1303447at2759"/>
<dbReference type="PANTHER" id="PTHR31973:SF195">
    <property type="entry name" value="MUDR FAMILY TRANSPOSASE"/>
    <property type="match status" value="1"/>
</dbReference>
<evidence type="ECO:0000313" key="4">
    <source>
        <dbReference type="EMBL" id="KAF7811894.1"/>
    </source>
</evidence>
<dbReference type="GO" id="GO:0008270">
    <property type="term" value="F:zinc ion binding"/>
    <property type="evidence" value="ECO:0007669"/>
    <property type="project" value="UniProtKB-KW"/>
</dbReference>
<name>A0A834WC91_9FABA</name>
<keyword evidence="1" id="KW-0479">Metal-binding</keyword>
<evidence type="ECO:0000256" key="2">
    <source>
        <dbReference type="SAM" id="MobiDB-lite"/>
    </source>
</evidence>
<comment type="caution">
    <text evidence="4">The sequence shown here is derived from an EMBL/GenBank/DDBJ whole genome shotgun (WGS) entry which is preliminary data.</text>
</comment>
<sequence length="578" mass="65122">MMTDGFTVCIYQSAEVCEESNGVAFRGNNFPIMTSLTRAIDFEGLMQITGVQQDFVGGDYIPEAPLQTVMSQEFLGSQHAADDDEYEGSITEVERLLSILTTAPNDDIGDEEYEDQLMGNDNGDGDYEEEDPNDYEREDHYQYEEVDVGDVGSSSAIPISLVVETVKKAWGFTVSYKKAWRGKQKAIARVHGSWVASYNKLTGWMAAVQQAMPRTAVSFQTVDMSGDDSVVQFKRLFWAFKPCIDAWWQLKPMLQVDGMFLYGKYKHSLLIAMGLREHVAKDCEVCLISDRGTGLLAALYNPGTGHEYTDCGCQRRLDAIHLLNKDAAAWIEKIPREKWVRAHDGGRRYGHMTTNLVECMNGVLKGVHYLPVTALVQATLYKIARIYKVTVRNEDLGEFEVEEPYNQQERRPGRCCRVYLGRRLCDCGEFQQLHHPCIHVLAACADVTHEFGLYVDPVYKLETMLMAYSQPFHPIGGEEYWPHVSGRPVMPNPQALRPPGRPRSTRIRNEMDWKELENKPKSFGPRGLSVLLPPSSDGQAWHLLIGGKVLSPTNSSPRDEAAFVLAGKETENWSSLDF</sequence>
<dbReference type="Proteomes" id="UP000634136">
    <property type="component" value="Unassembled WGS sequence"/>
</dbReference>
<accession>A0A834WC91</accession>
<dbReference type="AlphaFoldDB" id="A0A834WC91"/>
<keyword evidence="1" id="KW-0863">Zinc-finger</keyword>
<evidence type="ECO:0000259" key="3">
    <source>
        <dbReference type="PROSITE" id="PS50966"/>
    </source>
</evidence>
<protein>
    <recommendedName>
        <fullName evidence="3">SWIM-type domain-containing protein</fullName>
    </recommendedName>
</protein>
<proteinExistence type="predicted"/>
<evidence type="ECO:0000313" key="5">
    <source>
        <dbReference type="Proteomes" id="UP000634136"/>
    </source>
</evidence>
<feature type="compositionally biased region" description="Acidic residues" evidence="2">
    <location>
        <begin position="123"/>
        <end position="133"/>
    </location>
</feature>
<evidence type="ECO:0000256" key="1">
    <source>
        <dbReference type="PROSITE-ProRule" id="PRU00325"/>
    </source>
</evidence>
<feature type="region of interest" description="Disordered" evidence="2">
    <location>
        <begin position="104"/>
        <end position="134"/>
    </location>
</feature>
<keyword evidence="5" id="KW-1185">Reference proteome</keyword>
<dbReference type="InterPro" id="IPR007527">
    <property type="entry name" value="Znf_SWIM"/>
</dbReference>
<gene>
    <name evidence="4" type="ORF">G2W53_032870</name>
</gene>
<reference evidence="4" key="1">
    <citation type="submission" date="2020-09" db="EMBL/GenBank/DDBJ databases">
        <title>Genome-Enabled Discovery of Anthraquinone Biosynthesis in Senna tora.</title>
        <authorList>
            <person name="Kang S.-H."/>
            <person name="Pandey R.P."/>
            <person name="Lee C.-M."/>
            <person name="Sim J.-S."/>
            <person name="Jeong J.-T."/>
            <person name="Choi B.-S."/>
            <person name="Jung M."/>
            <person name="Ginzburg D."/>
            <person name="Zhao K."/>
            <person name="Won S.Y."/>
            <person name="Oh T.-J."/>
            <person name="Yu Y."/>
            <person name="Kim N.-H."/>
            <person name="Lee O.R."/>
            <person name="Lee T.-H."/>
            <person name="Bashyal P."/>
            <person name="Kim T.-S."/>
            <person name="Lee W.-H."/>
            <person name="Kawkins C."/>
            <person name="Kim C.-K."/>
            <person name="Kim J.S."/>
            <person name="Ahn B.O."/>
            <person name="Rhee S.Y."/>
            <person name="Sohng J.K."/>
        </authorList>
    </citation>
    <scope>NUCLEOTIDE SEQUENCE</scope>
    <source>
        <tissue evidence="4">Leaf</tissue>
    </source>
</reference>
<organism evidence="4 5">
    <name type="scientific">Senna tora</name>
    <dbReference type="NCBI Taxonomy" id="362788"/>
    <lineage>
        <taxon>Eukaryota</taxon>
        <taxon>Viridiplantae</taxon>
        <taxon>Streptophyta</taxon>
        <taxon>Embryophyta</taxon>
        <taxon>Tracheophyta</taxon>
        <taxon>Spermatophyta</taxon>
        <taxon>Magnoliopsida</taxon>
        <taxon>eudicotyledons</taxon>
        <taxon>Gunneridae</taxon>
        <taxon>Pentapetalae</taxon>
        <taxon>rosids</taxon>
        <taxon>fabids</taxon>
        <taxon>Fabales</taxon>
        <taxon>Fabaceae</taxon>
        <taxon>Caesalpinioideae</taxon>
        <taxon>Cassia clade</taxon>
        <taxon>Senna</taxon>
    </lineage>
</organism>
<dbReference type="EMBL" id="JAAIUW010000010">
    <property type="protein sequence ID" value="KAF7811894.1"/>
    <property type="molecule type" value="Genomic_DNA"/>
</dbReference>
<keyword evidence="1" id="KW-0862">Zinc</keyword>